<evidence type="ECO:0000256" key="4">
    <source>
        <dbReference type="ARBA" id="ARBA00022692"/>
    </source>
</evidence>
<evidence type="ECO:0000313" key="10">
    <source>
        <dbReference type="EMBL" id="GLC26030.1"/>
    </source>
</evidence>
<evidence type="ECO:0000313" key="11">
    <source>
        <dbReference type="Proteomes" id="UP001161325"/>
    </source>
</evidence>
<dbReference type="PROSITE" id="PS52016">
    <property type="entry name" value="TONB_DEPENDENT_REC_3"/>
    <property type="match status" value="1"/>
</dbReference>
<dbReference type="GO" id="GO:0044718">
    <property type="term" value="P:siderophore transmembrane transport"/>
    <property type="evidence" value="ECO:0007669"/>
    <property type="project" value="TreeGrafter"/>
</dbReference>
<dbReference type="EMBL" id="BRXS01000004">
    <property type="protein sequence ID" value="GLC26030.1"/>
    <property type="molecule type" value="Genomic_DNA"/>
</dbReference>
<dbReference type="Pfam" id="PF13715">
    <property type="entry name" value="CarbopepD_reg_2"/>
    <property type="match status" value="1"/>
</dbReference>
<dbReference type="GO" id="GO:0009279">
    <property type="term" value="C:cell outer membrane"/>
    <property type="evidence" value="ECO:0007669"/>
    <property type="project" value="UniProtKB-SubCell"/>
</dbReference>
<keyword evidence="11" id="KW-1185">Reference proteome</keyword>
<dbReference type="InterPro" id="IPR037066">
    <property type="entry name" value="Plug_dom_sf"/>
</dbReference>
<evidence type="ECO:0000259" key="9">
    <source>
        <dbReference type="Pfam" id="PF07715"/>
    </source>
</evidence>
<dbReference type="NCBIfam" id="TIGR04057">
    <property type="entry name" value="SusC_RagA_signa"/>
    <property type="match status" value="1"/>
</dbReference>
<keyword evidence="3 8" id="KW-1134">Transmembrane beta strand</keyword>
<sequence length="1027" mass="110816">MNRLRATLPAVVALAVVAQDAAAQRRITGRVTASTGEPLSAVTVQVLGTTAGALTNEQGQFTVVVPQAGATLRFRRIGYQQREVALAAGQAEVNVALTRDVLQLEQVTITGNTTSLSTRNATTAVSVVNAQEVTRAPSQSIEQALQGKVLGAKIDMNSGAPGGGGQIQIRGVTSVLGNGQPLIVVDGVIFSNEGYSSGANSLTGAGAGIATSQDAVVNRLADLNPNEIESVEVLKSAAATALYGSRASNGVVVIRTKRGIAGATKVNLVQRVGTQGMLRKLGQRQFTSVEQIVDLPYGNGESAEDALKALFPSGTIPASANRDIESEFYDNKSPSYATILSLTGGNERTQFFSSLTNDHETGLAPRTGRDLQAGRFNVDQQFSQRFRASLGINVTRNDLNRGLSNNDNAAVSPIYNFAYSPWVIPYGQKDANGNYPENPFNGGGASTSNPFQTFEYVKVNEQVYRSTGSANVTYNAVETDKNRLALNVQGGFDRFQQEGDIRSPAFLQFEPNDNLLGTLAYSDIRQLNYNFNTNLTHTFTPGAIASFTTAVGTGYERQGGNVGRVRARGVQPGITNPFVTGAAQQLDVAADGFIFRDQFATVTEQILAFGEKLAINGGVRFDRSSSYGERSKWYAFPRVAGSYLLETPMVTQLDNIKVRASLGFTGNRPRFADRFLVLGSGTAIGGQTSLTRPATVNNPDIKPERLRETEFGADLQGFGGRAVLEATVYDRTITDLLFTAPAAPSSGFTNLVLNTGELTNKGLELGLQLLPIQTRTTTWTSRINFQTNRQEVNDLPASIPRFTVPGSFGVSWGRNSLASGYRTTYIWGNAPLNPTTLLPLEDGYFAKNPNAKSGTDYVVRDTVIGDANPDFLMNFNNSVQFGRFTVSALVDWRKGGMVANMTHTLYDEGGTSRDYDDPSPVAGMPKGEYNYAAWNGGNDARAYLEDGSNVRLREVQVAFDAPQSFARRVRANSLRVSLQGRNLLMATDYWGYDPEFNNFANTNLNRFIDLAPFPAVRQFSIQFDLGF</sequence>
<dbReference type="InterPro" id="IPR008969">
    <property type="entry name" value="CarboxyPept-like_regulatory"/>
</dbReference>
<reference evidence="10" key="1">
    <citation type="submission" date="2022-08" db="EMBL/GenBank/DDBJ databases">
        <title>Draft genome sequencing of Roseisolibacter agri AW1220.</title>
        <authorList>
            <person name="Tobiishi Y."/>
            <person name="Tonouchi A."/>
        </authorList>
    </citation>
    <scope>NUCLEOTIDE SEQUENCE</scope>
    <source>
        <strain evidence="10">AW1220</strain>
    </source>
</reference>
<evidence type="ECO:0000256" key="6">
    <source>
        <dbReference type="ARBA" id="ARBA00023136"/>
    </source>
</evidence>
<dbReference type="AlphaFoldDB" id="A0AA37Q3S2"/>
<dbReference type="InterPro" id="IPR036942">
    <property type="entry name" value="Beta-barrel_TonB_sf"/>
</dbReference>
<evidence type="ECO:0000256" key="7">
    <source>
        <dbReference type="ARBA" id="ARBA00023237"/>
    </source>
</evidence>
<dbReference type="Proteomes" id="UP001161325">
    <property type="component" value="Unassembled WGS sequence"/>
</dbReference>
<dbReference type="Gene3D" id="2.60.40.1120">
    <property type="entry name" value="Carboxypeptidase-like, regulatory domain"/>
    <property type="match status" value="1"/>
</dbReference>
<dbReference type="Gene3D" id="2.170.130.10">
    <property type="entry name" value="TonB-dependent receptor, plug domain"/>
    <property type="match status" value="1"/>
</dbReference>
<comment type="similarity">
    <text evidence="8">Belongs to the TonB-dependent receptor family.</text>
</comment>
<keyword evidence="5" id="KW-0732">Signal</keyword>
<evidence type="ECO:0000256" key="3">
    <source>
        <dbReference type="ARBA" id="ARBA00022452"/>
    </source>
</evidence>
<organism evidence="10 11">
    <name type="scientific">Roseisolibacter agri</name>
    <dbReference type="NCBI Taxonomy" id="2014610"/>
    <lineage>
        <taxon>Bacteria</taxon>
        <taxon>Pseudomonadati</taxon>
        <taxon>Gemmatimonadota</taxon>
        <taxon>Gemmatimonadia</taxon>
        <taxon>Gemmatimonadales</taxon>
        <taxon>Gemmatimonadaceae</taxon>
        <taxon>Roseisolibacter</taxon>
    </lineage>
</organism>
<evidence type="ECO:0000256" key="5">
    <source>
        <dbReference type="ARBA" id="ARBA00022729"/>
    </source>
</evidence>
<feature type="domain" description="TonB-dependent receptor plug" evidence="9">
    <location>
        <begin position="118"/>
        <end position="251"/>
    </location>
</feature>
<proteinExistence type="inferred from homology"/>
<dbReference type="Pfam" id="PF07715">
    <property type="entry name" value="Plug"/>
    <property type="match status" value="1"/>
</dbReference>
<comment type="caution">
    <text evidence="10">The sequence shown here is derived from an EMBL/GenBank/DDBJ whole genome shotgun (WGS) entry which is preliminary data.</text>
</comment>
<gene>
    <name evidence="10" type="ORF">rosag_25430</name>
</gene>
<dbReference type="InterPro" id="IPR023996">
    <property type="entry name" value="TonB-dep_OMP_SusC/RagA"/>
</dbReference>
<dbReference type="Gene3D" id="2.40.170.20">
    <property type="entry name" value="TonB-dependent receptor, beta-barrel domain"/>
    <property type="match status" value="1"/>
</dbReference>
<evidence type="ECO:0000256" key="2">
    <source>
        <dbReference type="ARBA" id="ARBA00022448"/>
    </source>
</evidence>
<dbReference type="SUPFAM" id="SSF56935">
    <property type="entry name" value="Porins"/>
    <property type="match status" value="1"/>
</dbReference>
<dbReference type="RefSeq" id="WP_284350501.1">
    <property type="nucleotide sequence ID" value="NZ_BRXS01000004.1"/>
</dbReference>
<evidence type="ECO:0000256" key="8">
    <source>
        <dbReference type="PROSITE-ProRule" id="PRU01360"/>
    </source>
</evidence>
<keyword evidence="2 8" id="KW-0813">Transport</keyword>
<dbReference type="PANTHER" id="PTHR30069:SF29">
    <property type="entry name" value="HEMOGLOBIN AND HEMOGLOBIN-HAPTOGLOBIN-BINDING PROTEIN 1-RELATED"/>
    <property type="match status" value="1"/>
</dbReference>
<comment type="subcellular location">
    <subcellularLocation>
        <location evidence="1 8">Cell outer membrane</location>
        <topology evidence="1 8">Multi-pass membrane protein</topology>
    </subcellularLocation>
</comment>
<name>A0AA37Q3S2_9BACT</name>
<dbReference type="InterPro" id="IPR039426">
    <property type="entry name" value="TonB-dep_rcpt-like"/>
</dbReference>
<dbReference type="SUPFAM" id="SSF49464">
    <property type="entry name" value="Carboxypeptidase regulatory domain-like"/>
    <property type="match status" value="1"/>
</dbReference>
<keyword evidence="7 8" id="KW-0998">Cell outer membrane</keyword>
<dbReference type="InterPro" id="IPR012910">
    <property type="entry name" value="Plug_dom"/>
</dbReference>
<dbReference type="InterPro" id="IPR023997">
    <property type="entry name" value="TonB-dep_OMP_SusC/RagA_CS"/>
</dbReference>
<dbReference type="PANTHER" id="PTHR30069">
    <property type="entry name" value="TONB-DEPENDENT OUTER MEMBRANE RECEPTOR"/>
    <property type="match status" value="1"/>
</dbReference>
<dbReference type="GO" id="GO:0015344">
    <property type="term" value="F:siderophore uptake transmembrane transporter activity"/>
    <property type="evidence" value="ECO:0007669"/>
    <property type="project" value="TreeGrafter"/>
</dbReference>
<protein>
    <submittedName>
        <fullName evidence="10">SusC/RagA family TonB-linked outer membrane protein</fullName>
    </submittedName>
</protein>
<accession>A0AA37Q3S2</accession>
<keyword evidence="4 8" id="KW-0812">Transmembrane</keyword>
<dbReference type="NCBIfam" id="TIGR04056">
    <property type="entry name" value="OMP_RagA_SusC"/>
    <property type="match status" value="1"/>
</dbReference>
<keyword evidence="6 8" id="KW-0472">Membrane</keyword>
<evidence type="ECO:0000256" key="1">
    <source>
        <dbReference type="ARBA" id="ARBA00004571"/>
    </source>
</evidence>